<dbReference type="Proteomes" id="UP000325055">
    <property type="component" value="Unassembled WGS sequence"/>
</dbReference>
<dbReference type="Pfam" id="PF16347">
    <property type="entry name" value="SGSH_C"/>
    <property type="match status" value="1"/>
</dbReference>
<gene>
    <name evidence="7" type="ORF">DWX97_05880</name>
    <name evidence="6" type="ORF">F2Y81_22545</name>
    <name evidence="5" type="ORF">F2Y86_15310</name>
</gene>
<dbReference type="PANTHER" id="PTHR43108:SF6">
    <property type="entry name" value="N-SULPHOGLUCOSAMINE SULPHOHYDROLASE"/>
    <property type="match status" value="1"/>
</dbReference>
<dbReference type="Proteomes" id="UP000448877">
    <property type="component" value="Unassembled WGS sequence"/>
</dbReference>
<proteinExistence type="inferred from homology"/>
<keyword evidence="2" id="KW-0378">Hydrolase</keyword>
<dbReference type="AlphaFoldDB" id="A0A3D6AWV0"/>
<evidence type="ECO:0000313" key="6">
    <source>
        <dbReference type="EMBL" id="KAA5413564.1"/>
    </source>
</evidence>
<evidence type="ECO:0000313" key="5">
    <source>
        <dbReference type="EMBL" id="KAA5407536.1"/>
    </source>
</evidence>
<keyword evidence="3" id="KW-0732">Signal</keyword>
<evidence type="ECO:0000256" key="1">
    <source>
        <dbReference type="ARBA" id="ARBA00008779"/>
    </source>
</evidence>
<dbReference type="GO" id="GO:0016787">
    <property type="term" value="F:hydrolase activity"/>
    <property type="evidence" value="ECO:0007669"/>
    <property type="project" value="UniProtKB-KW"/>
</dbReference>
<dbReference type="InterPro" id="IPR032506">
    <property type="entry name" value="SGSH_C"/>
</dbReference>
<feature type="chain" id="PRO_5036079567" evidence="3">
    <location>
        <begin position="18"/>
        <end position="528"/>
    </location>
</feature>
<evidence type="ECO:0000313" key="9">
    <source>
        <dbReference type="Proteomes" id="UP000325055"/>
    </source>
</evidence>
<protein>
    <submittedName>
        <fullName evidence="7">DUF4976 domain-containing protein</fullName>
    </submittedName>
    <submittedName>
        <fullName evidence="5">Sulfatase</fullName>
    </submittedName>
</protein>
<dbReference type="EMBL" id="VVYW01000012">
    <property type="protein sequence ID" value="KAA5407536.1"/>
    <property type="molecule type" value="Genomic_DNA"/>
</dbReference>
<comment type="similarity">
    <text evidence="1">Belongs to the sulfatase family.</text>
</comment>
<dbReference type="PROSITE" id="PS00523">
    <property type="entry name" value="SULFATASE_1"/>
    <property type="match status" value="1"/>
</dbReference>
<accession>A0A3D6AWV0</accession>
<organism evidence="7 8">
    <name type="scientific">Bacteroides cellulosilyticus</name>
    <dbReference type="NCBI Taxonomy" id="246787"/>
    <lineage>
        <taxon>Bacteria</taxon>
        <taxon>Pseudomonadati</taxon>
        <taxon>Bacteroidota</taxon>
        <taxon>Bacteroidia</taxon>
        <taxon>Bacteroidales</taxon>
        <taxon>Bacteroidaceae</taxon>
        <taxon>Bacteroides</taxon>
    </lineage>
</organism>
<reference evidence="9 10" key="2">
    <citation type="journal article" date="2019" name="Nat. Med.">
        <title>A library of human gut bacterial isolates paired with longitudinal multiomics data enables mechanistic microbiome research.</title>
        <authorList>
            <person name="Poyet M."/>
            <person name="Groussin M."/>
            <person name="Gibbons S.M."/>
            <person name="Avila-Pacheco J."/>
            <person name="Jiang X."/>
            <person name="Kearney S.M."/>
            <person name="Perrotta A.R."/>
            <person name="Berdy B."/>
            <person name="Zhao S."/>
            <person name="Lieberman T.D."/>
            <person name="Swanson P.K."/>
            <person name="Smith M."/>
            <person name="Roesemann S."/>
            <person name="Alexander J.E."/>
            <person name="Rich S.A."/>
            <person name="Livny J."/>
            <person name="Vlamakis H."/>
            <person name="Clish C."/>
            <person name="Bullock K."/>
            <person name="Deik A."/>
            <person name="Scott J."/>
            <person name="Pierce K.A."/>
            <person name="Xavier R.J."/>
            <person name="Alm E.J."/>
        </authorList>
    </citation>
    <scope>NUCLEOTIDE SEQUENCE [LARGE SCALE GENOMIC DNA]</scope>
    <source>
        <strain evidence="6 10">BIOML-A6</strain>
        <strain evidence="5 9">BIOML-A7</strain>
    </source>
</reference>
<dbReference type="InterPro" id="IPR024607">
    <property type="entry name" value="Sulfatase_CS"/>
</dbReference>
<reference evidence="7 8" key="1">
    <citation type="submission" date="2018-08" db="EMBL/GenBank/DDBJ databases">
        <title>A genome reference for cultivated species of the human gut microbiota.</title>
        <authorList>
            <person name="Zou Y."/>
            <person name="Xue W."/>
            <person name="Luo G."/>
        </authorList>
    </citation>
    <scope>NUCLEOTIDE SEQUENCE [LARGE SCALE GENOMIC DNA]</scope>
    <source>
        <strain evidence="7 8">AF22-3AC</strain>
    </source>
</reference>
<sequence>MMNTIQSGLLFSLTGVAAVASMTSCTSQKKAEEQKQYNIVYIMTDDHTAQMMSCYDHRYMETPNLDRIAADGVRFTNSFVANSLSGPSRACMITGKHSCANKFYDNTTCVFDASQQTFPKLLQQAGYQTALVGKWHLESLPTGFDYWEIVPGQGDYYNPDFITQDNDTIQKHGYVTNIITDDAIDWMENQRDTNKPFCILIHHKAIHRNWLADTCNLALYEDKTFPLPDNFFDDYEGRPAAAAQEMSIVKDMDMIYDLKMLHPDKETRLKSLYEKYIGRMDEGQRAAWDKFYGPIIDDFYKKNPQGKELANWKFQRYIRDYMKTVKSLDDNVGRVLDYLKEKGLLDNTLVVYTSDQGFYMGEHGWFDKRFMYEESMHTPLIMRLPKGFDRKGDIGELVQNIDYAPTFLELAGVKVPEDIQGLSLVPLLKGERPENWRKSLYYHFYEYPAEHMVKRHYGVRTERYKLIHFYNDIDEWELYDLQADPTEMRNIYGQPGTEDIVKELKTELTALQEQYNDPVRFSPERDKE</sequence>
<dbReference type="EMBL" id="VVYV01000050">
    <property type="protein sequence ID" value="KAA5413564.1"/>
    <property type="molecule type" value="Genomic_DNA"/>
</dbReference>
<feature type="domain" description="N-sulphoglucosamine sulphohydrolase C-terminal" evidence="4">
    <location>
        <begin position="361"/>
        <end position="514"/>
    </location>
</feature>
<comment type="caution">
    <text evidence="7">The sequence shown here is derived from an EMBL/GenBank/DDBJ whole genome shotgun (WGS) entry which is preliminary data.</text>
</comment>
<dbReference type="SUPFAM" id="SSF53649">
    <property type="entry name" value="Alkaline phosphatase-like"/>
    <property type="match status" value="1"/>
</dbReference>
<dbReference type="InterPro" id="IPR017850">
    <property type="entry name" value="Alkaline_phosphatase_core_sf"/>
</dbReference>
<dbReference type="EMBL" id="QRVJ01000003">
    <property type="protein sequence ID" value="RGS38514.1"/>
    <property type="molecule type" value="Genomic_DNA"/>
</dbReference>
<dbReference type="CDD" id="cd16031">
    <property type="entry name" value="G6S_like"/>
    <property type="match status" value="1"/>
</dbReference>
<evidence type="ECO:0000313" key="7">
    <source>
        <dbReference type="EMBL" id="RGS38514.1"/>
    </source>
</evidence>
<name>A0A3D6AWV0_9BACE</name>
<evidence type="ECO:0000313" key="8">
    <source>
        <dbReference type="Proteomes" id="UP000283341"/>
    </source>
</evidence>
<feature type="signal peptide" evidence="3">
    <location>
        <begin position="1"/>
        <end position="17"/>
    </location>
</feature>
<evidence type="ECO:0000256" key="3">
    <source>
        <dbReference type="SAM" id="SignalP"/>
    </source>
</evidence>
<dbReference type="PROSITE" id="PS00149">
    <property type="entry name" value="SULFATASE_2"/>
    <property type="match status" value="1"/>
</dbReference>
<dbReference type="Gene3D" id="3.40.720.10">
    <property type="entry name" value="Alkaline Phosphatase, subunit A"/>
    <property type="match status" value="2"/>
</dbReference>
<dbReference type="Proteomes" id="UP000283341">
    <property type="component" value="Unassembled WGS sequence"/>
</dbReference>
<evidence type="ECO:0000313" key="10">
    <source>
        <dbReference type="Proteomes" id="UP000448877"/>
    </source>
</evidence>
<evidence type="ECO:0000259" key="4">
    <source>
        <dbReference type="Pfam" id="PF16347"/>
    </source>
</evidence>
<dbReference type="PANTHER" id="PTHR43108">
    <property type="entry name" value="N-ACETYLGLUCOSAMINE-6-SULFATASE FAMILY MEMBER"/>
    <property type="match status" value="1"/>
</dbReference>
<evidence type="ECO:0000256" key="2">
    <source>
        <dbReference type="ARBA" id="ARBA00022801"/>
    </source>
</evidence>